<evidence type="ECO:0000256" key="1">
    <source>
        <dbReference type="ARBA" id="ARBA00022485"/>
    </source>
</evidence>
<dbReference type="PANTHER" id="PTHR33693">
    <property type="entry name" value="TYPE-5 URACIL-DNA GLYCOSYLASE"/>
    <property type="match status" value="1"/>
</dbReference>
<dbReference type="SMART" id="SM00987">
    <property type="entry name" value="UreE_C"/>
    <property type="match status" value="1"/>
</dbReference>
<dbReference type="Gene3D" id="3.40.470.10">
    <property type="entry name" value="Uracil-DNA glycosylase-like domain"/>
    <property type="match status" value="1"/>
</dbReference>
<dbReference type="SMART" id="SM00986">
    <property type="entry name" value="UDG"/>
    <property type="match status" value="1"/>
</dbReference>
<dbReference type="GO" id="GO:0097506">
    <property type="term" value="F:deaminated base DNA N-glycosylase activity"/>
    <property type="evidence" value="ECO:0007669"/>
    <property type="project" value="UniProtKB-ARBA"/>
</dbReference>
<organism evidence="10">
    <name type="scientific">freshwater sediment metagenome</name>
    <dbReference type="NCBI Taxonomy" id="556182"/>
    <lineage>
        <taxon>unclassified sequences</taxon>
        <taxon>metagenomes</taxon>
        <taxon>ecological metagenomes</taxon>
    </lineage>
</organism>
<keyword evidence="3" id="KW-0227">DNA damage</keyword>
<evidence type="ECO:0000256" key="8">
    <source>
        <dbReference type="SAM" id="MobiDB-lite"/>
    </source>
</evidence>
<proteinExistence type="predicted"/>
<keyword evidence="6" id="KW-0411">Iron-sulfur</keyword>
<dbReference type="EMBL" id="OY288114">
    <property type="protein sequence ID" value="CAJ0886536.1"/>
    <property type="molecule type" value="Genomic_DNA"/>
</dbReference>
<feature type="compositionally biased region" description="Low complexity" evidence="8">
    <location>
        <begin position="39"/>
        <end position="66"/>
    </location>
</feature>
<dbReference type="Pfam" id="PF03167">
    <property type="entry name" value="UDG"/>
    <property type="match status" value="1"/>
</dbReference>
<evidence type="ECO:0000313" key="10">
    <source>
        <dbReference type="EMBL" id="CAJ0886536.1"/>
    </source>
</evidence>
<evidence type="ECO:0000256" key="3">
    <source>
        <dbReference type="ARBA" id="ARBA00022763"/>
    </source>
</evidence>
<gene>
    <name evidence="10" type="ORF">AMST5_03716</name>
</gene>
<keyword evidence="5" id="KW-0408">Iron</keyword>
<dbReference type="GO" id="GO:0051539">
    <property type="term" value="F:4 iron, 4 sulfur cluster binding"/>
    <property type="evidence" value="ECO:0007669"/>
    <property type="project" value="UniProtKB-KW"/>
</dbReference>
<keyword evidence="4" id="KW-0378">Hydrolase</keyword>
<keyword evidence="7" id="KW-0234">DNA repair</keyword>
<dbReference type="SUPFAM" id="SSF52141">
    <property type="entry name" value="Uracil-DNA glycosylase-like"/>
    <property type="match status" value="1"/>
</dbReference>
<dbReference type="GO" id="GO:0046872">
    <property type="term" value="F:metal ion binding"/>
    <property type="evidence" value="ECO:0007669"/>
    <property type="project" value="UniProtKB-KW"/>
</dbReference>
<keyword evidence="2" id="KW-0479">Metal-binding</keyword>
<dbReference type="CDD" id="cd10030">
    <property type="entry name" value="UDG-F4_TTUDGA_SPO1dp_like"/>
    <property type="match status" value="1"/>
</dbReference>
<dbReference type="GO" id="GO:0006281">
    <property type="term" value="P:DNA repair"/>
    <property type="evidence" value="ECO:0007669"/>
    <property type="project" value="UniProtKB-KW"/>
</dbReference>
<feature type="domain" description="Uracil-DNA glycosylase-like" evidence="9">
    <location>
        <begin position="115"/>
        <end position="265"/>
    </location>
</feature>
<evidence type="ECO:0000259" key="9">
    <source>
        <dbReference type="SMART" id="SM00986"/>
    </source>
</evidence>
<protein>
    <recommendedName>
        <fullName evidence="9">Uracil-DNA glycosylase-like domain-containing protein</fullName>
    </recommendedName>
</protein>
<evidence type="ECO:0000256" key="5">
    <source>
        <dbReference type="ARBA" id="ARBA00023004"/>
    </source>
</evidence>
<evidence type="ECO:0000256" key="6">
    <source>
        <dbReference type="ARBA" id="ARBA00023014"/>
    </source>
</evidence>
<feature type="region of interest" description="Disordered" evidence="8">
    <location>
        <begin position="38"/>
        <end position="66"/>
    </location>
</feature>
<evidence type="ECO:0000256" key="2">
    <source>
        <dbReference type="ARBA" id="ARBA00022723"/>
    </source>
</evidence>
<accession>A0AA48RFL4</accession>
<evidence type="ECO:0000256" key="4">
    <source>
        <dbReference type="ARBA" id="ARBA00022801"/>
    </source>
</evidence>
<evidence type="ECO:0000256" key="7">
    <source>
        <dbReference type="ARBA" id="ARBA00023204"/>
    </source>
</evidence>
<dbReference type="PANTHER" id="PTHR33693:SF1">
    <property type="entry name" value="TYPE-4 URACIL-DNA GLYCOSYLASE"/>
    <property type="match status" value="1"/>
</dbReference>
<name>A0AA48RFL4_9ZZZZ</name>
<reference evidence="10" key="1">
    <citation type="submission" date="2023-07" db="EMBL/GenBank/DDBJ databases">
        <authorList>
            <person name="Pelsma A.J. K."/>
        </authorList>
    </citation>
    <scope>NUCLEOTIDE SEQUENCE</scope>
</reference>
<keyword evidence="1" id="KW-0004">4Fe-4S</keyword>
<sequence length="273" mass="29004">MDLPGTPDPRALLALLDWYVESGVDVALDEVPHDRYADSARAAPEAAAAPEPRQSAPAQKAQPAARPVTIIAPPDEAARAAEAAAAAAQSLDALAVALAEFPHAPFREMAQHFLFGTGTAGAPLMVLDVAPGATEESTGEAFSGLSARLLDNMLAAIRRSRESAWLAYAIPWRPPGDANPTPQQMAILAPFARRHVELARPKVLLLFGEAPARMLLQTDEPLGKLRGKQYDVRCGDHVAQGFVFNSLDSILKSWTLKPTAWRGLRAAAAALDG</sequence>
<dbReference type="AlphaFoldDB" id="A0AA48RFL4"/>
<dbReference type="InterPro" id="IPR051536">
    <property type="entry name" value="UDG_Type-4/5"/>
</dbReference>
<dbReference type="InterPro" id="IPR005122">
    <property type="entry name" value="Uracil-DNA_glycosylase-like"/>
</dbReference>
<dbReference type="InterPro" id="IPR036895">
    <property type="entry name" value="Uracil-DNA_glycosylase-like_sf"/>
</dbReference>